<dbReference type="Proteomes" id="UP000290288">
    <property type="component" value="Unassembled WGS sequence"/>
</dbReference>
<feature type="domain" description="Peptidase metallopeptidase" evidence="1">
    <location>
        <begin position="47"/>
        <end position="205"/>
    </location>
</feature>
<proteinExistence type="predicted"/>
<evidence type="ECO:0000259" key="1">
    <source>
        <dbReference type="SMART" id="SM00235"/>
    </source>
</evidence>
<dbReference type="STRING" id="2316362.A0A4Q2DBX3"/>
<keyword evidence="3" id="KW-1185">Reference proteome</keyword>
<reference evidence="2 3" key="1">
    <citation type="submission" date="2019-01" db="EMBL/GenBank/DDBJ databases">
        <title>Draft genome sequence of Psathyrella aberdarensis IHI B618.</title>
        <authorList>
            <person name="Buettner E."/>
            <person name="Kellner H."/>
        </authorList>
    </citation>
    <scope>NUCLEOTIDE SEQUENCE [LARGE SCALE GENOMIC DNA]</scope>
    <source>
        <strain evidence="2 3">IHI B618</strain>
    </source>
</reference>
<dbReference type="InterPro" id="IPR024079">
    <property type="entry name" value="MetalloPept_cat_dom_sf"/>
</dbReference>
<dbReference type="InterPro" id="IPR001506">
    <property type="entry name" value="Peptidase_M12A"/>
</dbReference>
<dbReference type="SMART" id="SM00235">
    <property type="entry name" value="ZnMc"/>
    <property type="match status" value="1"/>
</dbReference>
<evidence type="ECO:0000313" key="2">
    <source>
        <dbReference type="EMBL" id="RXW15895.1"/>
    </source>
</evidence>
<dbReference type="SUPFAM" id="SSF55486">
    <property type="entry name" value="Metalloproteases ('zincins'), catalytic domain"/>
    <property type="match status" value="1"/>
</dbReference>
<accession>A0A4Q2DBX3</accession>
<gene>
    <name evidence="2" type="ORF">EST38_g9959</name>
</gene>
<dbReference type="AlphaFoldDB" id="A0A4Q2DBX3"/>
<dbReference type="GO" id="GO:0006508">
    <property type="term" value="P:proteolysis"/>
    <property type="evidence" value="ECO:0007669"/>
    <property type="project" value="InterPro"/>
</dbReference>
<dbReference type="InterPro" id="IPR006026">
    <property type="entry name" value="Peptidase_Metallo"/>
</dbReference>
<dbReference type="OrthoDB" id="291007at2759"/>
<organism evidence="2 3">
    <name type="scientific">Candolleomyces aberdarensis</name>
    <dbReference type="NCBI Taxonomy" id="2316362"/>
    <lineage>
        <taxon>Eukaryota</taxon>
        <taxon>Fungi</taxon>
        <taxon>Dikarya</taxon>
        <taxon>Basidiomycota</taxon>
        <taxon>Agaricomycotina</taxon>
        <taxon>Agaricomycetes</taxon>
        <taxon>Agaricomycetidae</taxon>
        <taxon>Agaricales</taxon>
        <taxon>Agaricineae</taxon>
        <taxon>Psathyrellaceae</taxon>
        <taxon>Candolleomyces</taxon>
    </lineage>
</organism>
<dbReference type="GO" id="GO:0008270">
    <property type="term" value="F:zinc ion binding"/>
    <property type="evidence" value="ECO:0007669"/>
    <property type="project" value="InterPro"/>
</dbReference>
<sequence>MSIETTPQQLISTDENPEWYSRCCTDLSKVNPSRGRIDGMKAVLTKASWMWDNGRTIIVGFVAPDAGTTVQQAKVQEVVKEWEKYANLKFRFIPNGNEAEIRVSFEKRSGSFSYPGNTALQVWKPSRTMNLAWVYTTPGITKEERGVILHEFGHAIGYFHEHKSPRRGEKLTLNEPFIIDYMKKTQVPPWTEEDTRTRILNVYNSAEISNFSAVDTTSIMMYFMPAEWNLQGINIPPNHSLSALDKVFAFLNYPFPIGTASSDPDVNVLNALNTAGVTGAARANIALEYIEGDWQGLRAELTRWAVNQKALSDKAQAVSQREQAAAVLAVAGVEAD</sequence>
<comment type="caution">
    <text evidence="2">The sequence shown here is derived from an EMBL/GenBank/DDBJ whole genome shotgun (WGS) entry which is preliminary data.</text>
</comment>
<dbReference type="GO" id="GO:0004222">
    <property type="term" value="F:metalloendopeptidase activity"/>
    <property type="evidence" value="ECO:0007669"/>
    <property type="project" value="InterPro"/>
</dbReference>
<protein>
    <recommendedName>
        <fullName evidence="1">Peptidase metallopeptidase domain-containing protein</fullName>
    </recommendedName>
</protein>
<evidence type="ECO:0000313" key="3">
    <source>
        <dbReference type="Proteomes" id="UP000290288"/>
    </source>
</evidence>
<dbReference type="EMBL" id="SDEE01000498">
    <property type="protein sequence ID" value="RXW15895.1"/>
    <property type="molecule type" value="Genomic_DNA"/>
</dbReference>
<dbReference type="Gene3D" id="3.40.390.10">
    <property type="entry name" value="Collagenase (Catalytic Domain)"/>
    <property type="match status" value="1"/>
</dbReference>
<name>A0A4Q2DBX3_9AGAR</name>
<dbReference type="Pfam" id="PF01400">
    <property type="entry name" value="Astacin"/>
    <property type="match status" value="1"/>
</dbReference>